<evidence type="ECO:0000313" key="1">
    <source>
        <dbReference type="EMBL" id="OWP62536.1"/>
    </source>
</evidence>
<sequence>MSAFVAFVLLLMTGALVPVNRQFRPTPGGVPVFVVSNGTHTDLLLPTRDPQTGHDWFQELGQPGLTARFGRAPYVGFGWGNEGFFLGSMGGRTPGLGAVARALFPSKTLVHVSFYRATPDSGAYVVPLRLSAAQYAHLVGHVRAALAAPDSVGARPLRQAAGYGGADFFFRARGRYHALRTCNDWTTRGLRRAGVRVPLKSPLAAPVLFQARQNSRYPR</sequence>
<organism evidence="1 2">
    <name type="scientific">Hymenobacter amundsenii</name>
    <dbReference type="NCBI Taxonomy" id="2006685"/>
    <lineage>
        <taxon>Bacteria</taxon>
        <taxon>Pseudomonadati</taxon>
        <taxon>Bacteroidota</taxon>
        <taxon>Cytophagia</taxon>
        <taxon>Cytophagales</taxon>
        <taxon>Hymenobacteraceae</taxon>
        <taxon>Hymenobacter</taxon>
    </lineage>
</organism>
<gene>
    <name evidence="1" type="ORF">CDA63_13590</name>
</gene>
<comment type="caution">
    <text evidence="1">The sequence shown here is derived from an EMBL/GenBank/DDBJ whole genome shotgun (WGS) entry which is preliminary data.</text>
</comment>
<protein>
    <recommendedName>
        <fullName evidence="3">TIGR02117 family protein</fullName>
    </recommendedName>
</protein>
<dbReference type="RefSeq" id="WP_088465002.1">
    <property type="nucleotide sequence ID" value="NZ_NIRR01000023.1"/>
</dbReference>
<dbReference type="Pfam" id="PF09601">
    <property type="entry name" value="DUF2459"/>
    <property type="match status" value="1"/>
</dbReference>
<name>A0A246FJ18_9BACT</name>
<dbReference type="Proteomes" id="UP000197277">
    <property type="component" value="Unassembled WGS sequence"/>
</dbReference>
<evidence type="ECO:0000313" key="2">
    <source>
        <dbReference type="Proteomes" id="UP000197277"/>
    </source>
</evidence>
<dbReference type="OrthoDB" id="211174at2"/>
<reference evidence="1 2" key="1">
    <citation type="submission" date="2017-06" db="EMBL/GenBank/DDBJ databases">
        <title>Hymenobacter amundsenii sp. nov. isolated from regoliths in Antarctica.</title>
        <authorList>
            <person name="Sedlacek I."/>
            <person name="Kralova S."/>
            <person name="Pantucek R."/>
            <person name="Svec P."/>
            <person name="Holochova P."/>
            <person name="Stankova E."/>
            <person name="Vrbovska V."/>
            <person name="Busse H.-J."/>
        </authorList>
    </citation>
    <scope>NUCLEOTIDE SEQUENCE [LARGE SCALE GENOMIC DNA]</scope>
    <source>
        <strain evidence="1 2">CCM 8682</strain>
    </source>
</reference>
<accession>A0A246FJ18</accession>
<dbReference type="InterPro" id="IPR011727">
    <property type="entry name" value="CHP02117"/>
</dbReference>
<keyword evidence="2" id="KW-1185">Reference proteome</keyword>
<dbReference type="AlphaFoldDB" id="A0A246FJ18"/>
<dbReference type="EMBL" id="NIRR01000023">
    <property type="protein sequence ID" value="OWP62536.1"/>
    <property type="molecule type" value="Genomic_DNA"/>
</dbReference>
<proteinExistence type="predicted"/>
<evidence type="ECO:0008006" key="3">
    <source>
        <dbReference type="Google" id="ProtNLM"/>
    </source>
</evidence>